<feature type="non-terminal residue" evidence="2">
    <location>
        <position position="68"/>
    </location>
</feature>
<protein>
    <submittedName>
        <fullName evidence="2">Uncharacterized protein</fullName>
    </submittedName>
</protein>
<dbReference type="Proteomes" id="UP000287033">
    <property type="component" value="Unassembled WGS sequence"/>
</dbReference>
<feature type="region of interest" description="Disordered" evidence="1">
    <location>
        <begin position="1"/>
        <end position="20"/>
    </location>
</feature>
<name>A0A401TKF3_CHIPU</name>
<accession>A0A401TKF3</accession>
<evidence type="ECO:0000256" key="1">
    <source>
        <dbReference type="SAM" id="MobiDB-lite"/>
    </source>
</evidence>
<evidence type="ECO:0000313" key="2">
    <source>
        <dbReference type="EMBL" id="GCC43107.1"/>
    </source>
</evidence>
<gene>
    <name evidence="2" type="ORF">chiPu_0027082</name>
</gene>
<keyword evidence="3" id="KW-1185">Reference proteome</keyword>
<organism evidence="2 3">
    <name type="scientific">Chiloscyllium punctatum</name>
    <name type="common">Brownbanded bambooshark</name>
    <name type="synonym">Hemiscyllium punctatum</name>
    <dbReference type="NCBI Taxonomy" id="137246"/>
    <lineage>
        <taxon>Eukaryota</taxon>
        <taxon>Metazoa</taxon>
        <taxon>Chordata</taxon>
        <taxon>Craniata</taxon>
        <taxon>Vertebrata</taxon>
        <taxon>Chondrichthyes</taxon>
        <taxon>Elasmobranchii</taxon>
        <taxon>Galeomorphii</taxon>
        <taxon>Galeoidea</taxon>
        <taxon>Orectolobiformes</taxon>
        <taxon>Hemiscylliidae</taxon>
        <taxon>Chiloscyllium</taxon>
    </lineage>
</organism>
<proteinExistence type="predicted"/>
<reference evidence="2 3" key="1">
    <citation type="journal article" date="2018" name="Nat. Ecol. Evol.">
        <title>Shark genomes provide insights into elasmobranch evolution and the origin of vertebrates.</title>
        <authorList>
            <person name="Hara Y"/>
            <person name="Yamaguchi K"/>
            <person name="Onimaru K"/>
            <person name="Kadota M"/>
            <person name="Koyanagi M"/>
            <person name="Keeley SD"/>
            <person name="Tatsumi K"/>
            <person name="Tanaka K"/>
            <person name="Motone F"/>
            <person name="Kageyama Y"/>
            <person name="Nozu R"/>
            <person name="Adachi N"/>
            <person name="Nishimura O"/>
            <person name="Nakagawa R"/>
            <person name="Tanegashima C"/>
            <person name="Kiyatake I"/>
            <person name="Matsumoto R"/>
            <person name="Murakumo K"/>
            <person name="Nishida K"/>
            <person name="Terakita A"/>
            <person name="Kuratani S"/>
            <person name="Sato K"/>
            <person name="Hyodo S Kuraku.S."/>
        </authorList>
    </citation>
    <scope>NUCLEOTIDE SEQUENCE [LARGE SCALE GENOMIC DNA]</scope>
</reference>
<dbReference type="EMBL" id="BEZZ01094452">
    <property type="protein sequence ID" value="GCC43107.1"/>
    <property type="molecule type" value="Genomic_DNA"/>
</dbReference>
<feature type="region of interest" description="Disordered" evidence="1">
    <location>
        <begin position="46"/>
        <end position="68"/>
    </location>
</feature>
<dbReference type="AlphaFoldDB" id="A0A401TKF3"/>
<evidence type="ECO:0000313" key="3">
    <source>
        <dbReference type="Proteomes" id="UP000287033"/>
    </source>
</evidence>
<comment type="caution">
    <text evidence="2">The sequence shown here is derived from an EMBL/GenBank/DDBJ whole genome shotgun (WGS) entry which is preliminary data.</text>
</comment>
<sequence length="68" mass="6989">MGTHVPLPSPPPPESLFPIGPVGRPINERAASIGRKGLEACDAGAAAIGWARPPRPRSPGNSDLIGRT</sequence>